<proteinExistence type="predicted"/>
<feature type="region of interest" description="Disordered" evidence="2">
    <location>
        <begin position="395"/>
        <end position="414"/>
    </location>
</feature>
<evidence type="ECO:0008006" key="5">
    <source>
        <dbReference type="Google" id="ProtNLM"/>
    </source>
</evidence>
<dbReference type="InParanoid" id="F0XY79"/>
<feature type="region of interest" description="Disordered" evidence="2">
    <location>
        <begin position="1"/>
        <end position="266"/>
    </location>
</feature>
<dbReference type="GeneID" id="20223449"/>
<keyword evidence="4" id="KW-1185">Reference proteome</keyword>
<keyword evidence="1" id="KW-0175">Coiled coil</keyword>
<feature type="region of interest" description="Disordered" evidence="2">
    <location>
        <begin position="535"/>
        <end position="579"/>
    </location>
</feature>
<feature type="region of interest" description="Disordered" evidence="2">
    <location>
        <begin position="471"/>
        <end position="507"/>
    </location>
</feature>
<feature type="compositionally biased region" description="Basic and acidic residues" evidence="2">
    <location>
        <begin position="395"/>
        <end position="406"/>
    </location>
</feature>
<feature type="compositionally biased region" description="Low complexity" evidence="2">
    <location>
        <begin position="181"/>
        <end position="204"/>
    </location>
</feature>
<evidence type="ECO:0000313" key="3">
    <source>
        <dbReference type="EMBL" id="EGB12217.1"/>
    </source>
</evidence>
<organism evidence="4">
    <name type="scientific">Aureococcus anophagefferens</name>
    <name type="common">Harmful bloom alga</name>
    <dbReference type="NCBI Taxonomy" id="44056"/>
    <lineage>
        <taxon>Eukaryota</taxon>
        <taxon>Sar</taxon>
        <taxon>Stramenopiles</taxon>
        <taxon>Ochrophyta</taxon>
        <taxon>Pelagophyceae</taxon>
        <taxon>Pelagomonadales</taxon>
        <taxon>Pelagomonadaceae</taxon>
        <taxon>Aureococcus</taxon>
    </lineage>
</organism>
<dbReference type="AlphaFoldDB" id="F0XY79"/>
<feature type="compositionally biased region" description="Low complexity" evidence="2">
    <location>
        <begin position="538"/>
        <end position="561"/>
    </location>
</feature>
<evidence type="ECO:0000256" key="1">
    <source>
        <dbReference type="SAM" id="Coils"/>
    </source>
</evidence>
<feature type="compositionally biased region" description="Pro residues" evidence="2">
    <location>
        <begin position="562"/>
        <end position="573"/>
    </location>
</feature>
<evidence type="ECO:0000256" key="2">
    <source>
        <dbReference type="SAM" id="MobiDB-lite"/>
    </source>
</evidence>
<dbReference type="KEGG" id="aaf:AURANDRAFT_61392"/>
<protein>
    <recommendedName>
        <fullName evidence="5">Centrosomal protein of 162 kDa</fullName>
    </recommendedName>
</protein>
<gene>
    <name evidence="3" type="ORF">AURANDRAFT_61392</name>
</gene>
<dbReference type="Proteomes" id="UP000002729">
    <property type="component" value="Unassembled WGS sequence"/>
</dbReference>
<feature type="compositionally biased region" description="Low complexity" evidence="2">
    <location>
        <begin position="11"/>
        <end position="25"/>
    </location>
</feature>
<evidence type="ECO:0000313" key="4">
    <source>
        <dbReference type="Proteomes" id="UP000002729"/>
    </source>
</evidence>
<feature type="compositionally biased region" description="Basic and acidic residues" evidence="2">
    <location>
        <begin position="471"/>
        <end position="485"/>
    </location>
</feature>
<feature type="coiled-coil region" evidence="1">
    <location>
        <begin position="420"/>
        <end position="465"/>
    </location>
</feature>
<reference evidence="3 4" key="1">
    <citation type="journal article" date="2011" name="Proc. Natl. Acad. Sci. U.S.A.">
        <title>Niche of harmful alga Aureococcus anophagefferens revealed through ecogenomics.</title>
        <authorList>
            <person name="Gobler C.J."/>
            <person name="Berry D.L."/>
            <person name="Dyhrman S.T."/>
            <person name="Wilhelm S.W."/>
            <person name="Salamov A."/>
            <person name="Lobanov A.V."/>
            <person name="Zhang Y."/>
            <person name="Collier J.L."/>
            <person name="Wurch L.L."/>
            <person name="Kustka A.B."/>
            <person name="Dill B.D."/>
            <person name="Shah M."/>
            <person name="VerBerkmoes N.C."/>
            <person name="Kuo A."/>
            <person name="Terry A."/>
            <person name="Pangilinan J."/>
            <person name="Lindquist E.A."/>
            <person name="Lucas S."/>
            <person name="Paulsen I.T."/>
            <person name="Hattenrath-Lehmann T.K."/>
            <person name="Talmage S.C."/>
            <person name="Walker E.A."/>
            <person name="Koch F."/>
            <person name="Burson A.M."/>
            <person name="Marcoval M.A."/>
            <person name="Tang Y.Z."/>
            <person name="Lecleir G.R."/>
            <person name="Coyne K.J."/>
            <person name="Berg G.M."/>
            <person name="Bertrand E.M."/>
            <person name="Saito M.A."/>
            <person name="Gladyshev V.N."/>
            <person name="Grigoriev I.V."/>
        </authorList>
    </citation>
    <scope>NUCLEOTIDE SEQUENCE [LARGE SCALE GENOMIC DNA]</scope>
    <source>
        <strain evidence="4">CCMP 1984</strain>
    </source>
</reference>
<feature type="region of interest" description="Disordered" evidence="2">
    <location>
        <begin position="297"/>
        <end position="325"/>
    </location>
</feature>
<accession>F0XY79</accession>
<feature type="compositionally biased region" description="Basic and acidic residues" evidence="2">
    <location>
        <begin position="224"/>
        <end position="248"/>
    </location>
</feature>
<dbReference type="OMA" id="HMHAINT"/>
<feature type="coiled-coil region" evidence="1">
    <location>
        <begin position="670"/>
        <end position="738"/>
    </location>
</feature>
<sequence length="817" mass="85688">MRDAFREAGLEDAAAPAPGASADDSLVVDFGAGLPPPGQSLEQADRDDGVVVASRDGLDGTAEVEFGTMRGDGAVPRAAAPSPGGESAGSGGPARSREGPGFGVPQPLASPASPEQPGGLPTDATSVYSPPGESEAASPLPAARLGGASGPSPRDDVVASPACAKLSYGDMDPWLRESKAAESSPRGRASPSASAAAFAALAAAESDDDAPPSPPARRSAGRPDSGELPRPRDEAERLIAELQRDNERLSAPSPGGGGPDASRLRASLAVAAERDALAEELAAVRRAARDDAAELKARVAAAQQAADAAAARAAAPPAAALPGGDGRAEALEAQLAAAGERLAWFAENQRLVDEHVDVVRRQERELADLRRAVDGKLAPGDLRAKLADAERRAADAERALEAREPPPRLTKPRTSVEVAKVELEARCGALEKELDAQRDEHELRVRSLRQEFEKLRAAHDRKLLEVKADQLRRSRDAGASRETARSTDVAFGRSSGKSEDQAKARDLREARDRVAYLEMALGDVTSRLGAAEKRLADGAGPASPRRSSPLRRSALTASVDSVPPPSAPPPPSPSRGDAPMTADALRIRSLEVELEREREINRVLGAARDAPEEKAEALEKDVAGLRADLDRAHAAAGAAEATRLDLEARLAAADAAAAPRVDPAAHAAETARLRKLLESATRELAAARETARLAADDAARLERLDALRKPETPTKVAVAALAAQVEDLEARAKRRQDDVARCVHDAKVAARMELARAAARHAEELHAKDNQLQRFKFELDGLLDALKAEIANTAAGNTTKHDKTAQAYRAYAKETAE</sequence>
<dbReference type="EMBL" id="GL833121">
    <property type="protein sequence ID" value="EGB12217.1"/>
    <property type="molecule type" value="Genomic_DNA"/>
</dbReference>
<dbReference type="RefSeq" id="XP_009033289.1">
    <property type="nucleotide sequence ID" value="XM_009035041.1"/>
</dbReference>
<name>F0XY79_AURAN</name>
<feature type="compositionally biased region" description="Low complexity" evidence="2">
    <location>
        <begin position="76"/>
        <end position="85"/>
    </location>
</feature>
<feature type="compositionally biased region" description="Basic and acidic residues" evidence="2">
    <location>
        <begin position="496"/>
        <end position="507"/>
    </location>
</feature>
<feature type="compositionally biased region" description="Low complexity" evidence="2">
    <location>
        <begin position="298"/>
        <end position="322"/>
    </location>
</feature>